<proteinExistence type="predicted"/>
<reference evidence="1" key="2">
    <citation type="submission" date="2025-09" db="UniProtKB">
        <authorList>
            <consortium name="Ensembl"/>
        </authorList>
    </citation>
    <scope>IDENTIFICATION</scope>
</reference>
<evidence type="ECO:0000313" key="2">
    <source>
        <dbReference type="Proteomes" id="UP000694417"/>
    </source>
</evidence>
<keyword evidence="2" id="KW-1185">Reference proteome</keyword>
<dbReference type="GeneTree" id="ENSGT00960000190479"/>
<dbReference type="Ensembl" id="ENSUPAT00010020386.1">
    <property type="protein sequence ID" value="ENSUPAP00010017897.1"/>
    <property type="gene ID" value="ENSUPAG00010014229.1"/>
</dbReference>
<evidence type="ECO:0000313" key="1">
    <source>
        <dbReference type="Ensembl" id="ENSUPAP00010017897.1"/>
    </source>
</evidence>
<reference evidence="1" key="1">
    <citation type="submission" date="2025-08" db="UniProtKB">
        <authorList>
            <consortium name="Ensembl"/>
        </authorList>
    </citation>
    <scope>IDENTIFICATION</scope>
</reference>
<organism evidence="1 2">
    <name type="scientific">Urocitellus parryii</name>
    <name type="common">Arctic ground squirrel</name>
    <name type="synonym">Spermophilus parryii</name>
    <dbReference type="NCBI Taxonomy" id="9999"/>
    <lineage>
        <taxon>Eukaryota</taxon>
        <taxon>Metazoa</taxon>
        <taxon>Chordata</taxon>
        <taxon>Craniata</taxon>
        <taxon>Vertebrata</taxon>
        <taxon>Euteleostomi</taxon>
        <taxon>Mammalia</taxon>
        <taxon>Eutheria</taxon>
        <taxon>Euarchontoglires</taxon>
        <taxon>Glires</taxon>
        <taxon>Rodentia</taxon>
        <taxon>Sciuromorpha</taxon>
        <taxon>Sciuridae</taxon>
        <taxon>Xerinae</taxon>
        <taxon>Marmotini</taxon>
        <taxon>Urocitellus</taxon>
    </lineage>
</organism>
<name>A0A8D2HQP4_UROPR</name>
<dbReference type="Proteomes" id="UP000694417">
    <property type="component" value="Unplaced"/>
</dbReference>
<accession>A0A8D2HQP4</accession>
<dbReference type="AlphaFoldDB" id="A0A8D2HQP4"/>
<sequence length="83" mass="8912">MVAIQKETKGGSKTVLHAEYFVGIDLLLFVPVLGSCRLDGNRNPHGRGGLPSLPLTGLHPILTSVCMSPRKSFANKLITLQEA</sequence>
<protein>
    <submittedName>
        <fullName evidence="1">Uncharacterized protein</fullName>
    </submittedName>
</protein>